<reference evidence="1 2" key="1">
    <citation type="submission" date="2016-10" db="EMBL/GenBank/DDBJ databases">
        <authorList>
            <person name="de Groot N.N."/>
        </authorList>
    </citation>
    <scope>NUCLEOTIDE SEQUENCE [LARGE SCALE GENOMIC DNA]</scope>
    <source>
        <strain evidence="1 2">CGMCC 4.7037</strain>
    </source>
</reference>
<organism evidence="1 2">
    <name type="scientific">Nonomuraea solani</name>
    <dbReference type="NCBI Taxonomy" id="1144553"/>
    <lineage>
        <taxon>Bacteria</taxon>
        <taxon>Bacillati</taxon>
        <taxon>Actinomycetota</taxon>
        <taxon>Actinomycetes</taxon>
        <taxon>Streptosporangiales</taxon>
        <taxon>Streptosporangiaceae</taxon>
        <taxon>Nonomuraea</taxon>
    </lineage>
</organism>
<proteinExistence type="predicted"/>
<dbReference type="RefSeq" id="WP_200824794.1">
    <property type="nucleotide sequence ID" value="NZ_FNVT01000024.1"/>
</dbReference>
<sequence>MAGEASEVFEKQARAQIRAELTSAYGADCTPEQVLEAIDRAWSRFDQVPVREFVPLLAARFAREELRRLMAGPPAPDSA</sequence>
<name>A0A1H6EW58_9ACTN</name>
<dbReference type="EMBL" id="FNVT01000024">
    <property type="protein sequence ID" value="SEH02130.1"/>
    <property type="molecule type" value="Genomic_DNA"/>
</dbReference>
<dbReference type="AlphaFoldDB" id="A0A1H6EW58"/>
<keyword evidence="2" id="KW-1185">Reference proteome</keyword>
<dbReference type="Gene3D" id="1.10.8.1060">
    <property type="entry name" value="Corynebacterium glutamicum thioredoxin-dependent arsenate reductase, N-terminal domain"/>
    <property type="match status" value="1"/>
</dbReference>
<dbReference type="Proteomes" id="UP000236732">
    <property type="component" value="Unassembled WGS sequence"/>
</dbReference>
<evidence type="ECO:0000313" key="2">
    <source>
        <dbReference type="Proteomes" id="UP000236732"/>
    </source>
</evidence>
<protein>
    <recommendedName>
        <fullName evidence="3">DUF3562 domain-containing protein</fullName>
    </recommendedName>
</protein>
<dbReference type="NCBIfam" id="NF046112">
    <property type="entry name" value="MSMEG_6209_Nter"/>
    <property type="match status" value="1"/>
</dbReference>
<gene>
    <name evidence="1" type="ORF">SAMN05444920_12465</name>
</gene>
<evidence type="ECO:0000313" key="1">
    <source>
        <dbReference type="EMBL" id="SEH02130.1"/>
    </source>
</evidence>
<accession>A0A1H6EW58</accession>
<evidence type="ECO:0008006" key="3">
    <source>
        <dbReference type="Google" id="ProtNLM"/>
    </source>
</evidence>